<organism evidence="3">
    <name type="scientific">Arcella intermedia</name>
    <dbReference type="NCBI Taxonomy" id="1963864"/>
    <lineage>
        <taxon>Eukaryota</taxon>
        <taxon>Amoebozoa</taxon>
        <taxon>Tubulinea</taxon>
        <taxon>Elardia</taxon>
        <taxon>Arcellinida</taxon>
        <taxon>Sphaerothecina</taxon>
        <taxon>Arcellidae</taxon>
        <taxon>Arcella</taxon>
    </lineage>
</organism>
<dbReference type="GO" id="GO:0000159">
    <property type="term" value="C:protein phosphatase type 2A complex"/>
    <property type="evidence" value="ECO:0007669"/>
    <property type="project" value="TreeGrafter"/>
</dbReference>
<evidence type="ECO:0000259" key="2">
    <source>
        <dbReference type="PROSITE" id="PS50222"/>
    </source>
</evidence>
<protein>
    <recommendedName>
        <fullName evidence="2">EF-hand domain-containing protein</fullName>
    </recommendedName>
</protein>
<dbReference type="PANTHER" id="PTHR14095">
    <property type="entry name" value="PHOSPHATASE 2A REGULATORY SUBUNIT-RELATED"/>
    <property type="match status" value="1"/>
</dbReference>
<dbReference type="Pfam" id="PF13202">
    <property type="entry name" value="EF-hand_5"/>
    <property type="match status" value="2"/>
</dbReference>
<dbReference type="GO" id="GO:0005509">
    <property type="term" value="F:calcium ion binding"/>
    <property type="evidence" value="ECO:0007669"/>
    <property type="project" value="InterPro"/>
</dbReference>
<evidence type="ECO:0000256" key="1">
    <source>
        <dbReference type="ARBA" id="ARBA00022837"/>
    </source>
</evidence>
<dbReference type="PROSITE" id="PS00018">
    <property type="entry name" value="EF_HAND_1"/>
    <property type="match status" value="2"/>
</dbReference>
<dbReference type="InterPro" id="IPR011992">
    <property type="entry name" value="EF-hand-dom_pair"/>
</dbReference>
<dbReference type="GO" id="GO:0019888">
    <property type="term" value="F:protein phosphatase regulator activity"/>
    <property type="evidence" value="ECO:0007669"/>
    <property type="project" value="TreeGrafter"/>
</dbReference>
<dbReference type="InterPro" id="IPR018247">
    <property type="entry name" value="EF_Hand_1_Ca_BS"/>
</dbReference>
<evidence type="ECO:0000313" key="3">
    <source>
        <dbReference type="EMBL" id="NDV35771.1"/>
    </source>
</evidence>
<feature type="domain" description="EF-hand" evidence="2">
    <location>
        <begin position="25"/>
        <end position="51"/>
    </location>
</feature>
<keyword evidence="1" id="KW-0106">Calcium</keyword>
<dbReference type="PANTHER" id="PTHR14095:SF0">
    <property type="entry name" value="MIP22305P"/>
    <property type="match status" value="1"/>
</dbReference>
<name>A0A6B2LG47_9EUKA</name>
<dbReference type="Gene3D" id="1.10.238.10">
    <property type="entry name" value="EF-hand"/>
    <property type="match status" value="1"/>
</dbReference>
<dbReference type="PROSITE" id="PS50222">
    <property type="entry name" value="EF_HAND_2"/>
    <property type="match status" value="1"/>
</dbReference>
<accession>A0A6B2LG47</accession>
<reference evidence="3" key="1">
    <citation type="journal article" date="2020" name="J. Eukaryot. Microbiol.">
        <title>De novo Sequencing, Assembly and Annotation of the Transcriptome for the Free-Living Testate Amoeba Arcella intermedia.</title>
        <authorList>
            <person name="Ribeiro G.M."/>
            <person name="Porfirio-Sousa A.L."/>
            <person name="Maurer-Alcala X.X."/>
            <person name="Katz L.A."/>
            <person name="Lahr D.J.G."/>
        </authorList>
    </citation>
    <scope>NUCLEOTIDE SEQUENCE</scope>
</reference>
<dbReference type="SUPFAM" id="SSF47473">
    <property type="entry name" value="EF-hand"/>
    <property type="match status" value="1"/>
</dbReference>
<proteinExistence type="predicted"/>
<sequence>MDIPDITYAPKYFNYSSFYIIHRKFRELDRNKDGYLSFDELLSYNSCSLNSKVGNFIYYLCRFPKDTEDQEHPRNSPKKLRRRPRGIELRKVLETQFDLDDFAWFIMTEEDKSTRRAISIWFLCLDHDGDGYVSSGDMFYYYQYQITLMKSNFMDVIPFERIYSEVIDLINPADIDHLSLSEFQRCRKNAPYIFNIFFNLTKFIQFHHQKQEEDDNNISEWEKFVFKEHTNALKEQWAIQF</sequence>
<dbReference type="AlphaFoldDB" id="A0A6B2LG47"/>
<dbReference type="EMBL" id="GIBP01006802">
    <property type="protein sequence ID" value="NDV35771.1"/>
    <property type="molecule type" value="Transcribed_RNA"/>
</dbReference>
<dbReference type="InterPro" id="IPR002048">
    <property type="entry name" value="EF_hand_dom"/>
</dbReference>